<proteinExistence type="inferred from homology"/>
<keyword evidence="5" id="KW-0472">Membrane</keyword>
<keyword evidence="6" id="KW-0732">Signal</keyword>
<evidence type="ECO:0000256" key="3">
    <source>
        <dbReference type="ARBA" id="ARBA00022692"/>
    </source>
</evidence>
<dbReference type="InterPro" id="IPR006968">
    <property type="entry name" value="RUS_fam"/>
</dbReference>
<evidence type="ECO:0000259" key="7">
    <source>
        <dbReference type="Pfam" id="PF04884"/>
    </source>
</evidence>
<dbReference type="EMBL" id="JAPWDV010000001">
    <property type="protein sequence ID" value="KAJ6224286.1"/>
    <property type="molecule type" value="Genomic_DNA"/>
</dbReference>
<comment type="subcellular location">
    <subcellularLocation>
        <location evidence="1">Membrane</location>
    </subcellularLocation>
</comment>
<feature type="signal peptide" evidence="6">
    <location>
        <begin position="1"/>
        <end position="19"/>
    </location>
</feature>
<feature type="chain" id="PRO_5040427626" description="Protein root UVB sensitive/RUS domain-containing protein" evidence="6">
    <location>
        <begin position="20"/>
        <end position="403"/>
    </location>
</feature>
<evidence type="ECO:0000256" key="1">
    <source>
        <dbReference type="ARBA" id="ARBA00004370"/>
    </source>
</evidence>
<comment type="caution">
    <text evidence="8">The sequence shown here is derived from an EMBL/GenBank/DDBJ whole genome shotgun (WGS) entry which is preliminary data.</text>
</comment>
<evidence type="ECO:0000256" key="6">
    <source>
        <dbReference type="SAM" id="SignalP"/>
    </source>
</evidence>
<comment type="similarity">
    <text evidence="2">Belongs to the RUS1 family.</text>
</comment>
<gene>
    <name evidence="8" type="ORF">RDWZM_002831</name>
</gene>
<dbReference type="Pfam" id="PF04884">
    <property type="entry name" value="UVB_sens_prot"/>
    <property type="match status" value="1"/>
</dbReference>
<keyword evidence="3" id="KW-0812">Transmembrane</keyword>
<dbReference type="GO" id="GO:0016020">
    <property type="term" value="C:membrane"/>
    <property type="evidence" value="ECO:0007669"/>
    <property type="project" value="UniProtKB-SubCell"/>
</dbReference>
<reference evidence="8" key="1">
    <citation type="submission" date="2022-12" db="EMBL/GenBank/DDBJ databases">
        <title>Genome assemblies of Blomia tropicalis.</title>
        <authorList>
            <person name="Cui Y."/>
        </authorList>
    </citation>
    <scope>NUCLEOTIDE SEQUENCE</scope>
    <source>
        <tissue evidence="8">Adult mites</tissue>
    </source>
</reference>
<evidence type="ECO:0000313" key="9">
    <source>
        <dbReference type="Proteomes" id="UP001142055"/>
    </source>
</evidence>
<dbReference type="OMA" id="QHQAKCN"/>
<protein>
    <recommendedName>
        <fullName evidence="7">Protein root UVB sensitive/RUS domain-containing protein</fullName>
    </recommendedName>
</protein>
<dbReference type="AlphaFoldDB" id="A0A9Q0RRZ7"/>
<keyword evidence="9" id="KW-1185">Reference proteome</keyword>
<dbReference type="PANTHER" id="PTHR12770:SF31">
    <property type="entry name" value="RUS FAMILY MEMBER 1"/>
    <property type="match status" value="1"/>
</dbReference>
<accession>A0A9Q0RRZ7</accession>
<name>A0A9Q0RRZ7_BLOTA</name>
<dbReference type="InterPro" id="IPR054549">
    <property type="entry name" value="UVB_sens_RUS_dom"/>
</dbReference>
<feature type="domain" description="Protein root UVB sensitive/RUS" evidence="7">
    <location>
        <begin position="13"/>
        <end position="246"/>
    </location>
</feature>
<dbReference type="OrthoDB" id="364779at2759"/>
<evidence type="ECO:0000256" key="5">
    <source>
        <dbReference type="ARBA" id="ARBA00023136"/>
    </source>
</evidence>
<evidence type="ECO:0000256" key="2">
    <source>
        <dbReference type="ARBA" id="ARBA00007558"/>
    </source>
</evidence>
<evidence type="ECO:0000313" key="8">
    <source>
        <dbReference type="EMBL" id="KAJ6224286.1"/>
    </source>
</evidence>
<sequence>MTWSFRLFSLRLIFIFKKAFLPNGYPHTVSEDYLQYQLWDSVQAFASSIMNNLATQAVFKGVGVGDSSATVLAATITWLLKDGTSIIGSLIFATVQSTMMDSYCKRWRLFADILNDIAICVDLLSSTLSHPYFTIVQCFSGILRSLVGIAGGATRAALTQHQAKCNNMADVSAKDGSQERMVNLFALLFSLVLIPIISEKTEFIWLLFTLFTTLHIYANYRAIKTVSINAFNGARLACIMEHHLTKSNDLNGYRVDMINRKENVWFFNTFDKYDRYFRNVTILYNSSKEAQAGDNKFSIPFTIISNENHYKVILHEKFNTKTRHHSSRDNTTKIIKALFQIFVERFEHERIDGYSLTKDLDLFLERIDKAGWNLNHLLMFEFFAEQDSSNEEEEGDDSIKKNN</sequence>
<dbReference type="PANTHER" id="PTHR12770">
    <property type="entry name" value="RUS1 FAMILY PROTEIN C16ORF58"/>
    <property type="match status" value="1"/>
</dbReference>
<organism evidence="8 9">
    <name type="scientific">Blomia tropicalis</name>
    <name type="common">Mite</name>
    <dbReference type="NCBI Taxonomy" id="40697"/>
    <lineage>
        <taxon>Eukaryota</taxon>
        <taxon>Metazoa</taxon>
        <taxon>Ecdysozoa</taxon>
        <taxon>Arthropoda</taxon>
        <taxon>Chelicerata</taxon>
        <taxon>Arachnida</taxon>
        <taxon>Acari</taxon>
        <taxon>Acariformes</taxon>
        <taxon>Sarcoptiformes</taxon>
        <taxon>Astigmata</taxon>
        <taxon>Glycyphagoidea</taxon>
        <taxon>Echimyopodidae</taxon>
        <taxon>Blomia</taxon>
    </lineage>
</organism>
<evidence type="ECO:0000256" key="4">
    <source>
        <dbReference type="ARBA" id="ARBA00022989"/>
    </source>
</evidence>
<dbReference type="Proteomes" id="UP001142055">
    <property type="component" value="Chromosome 1"/>
</dbReference>
<keyword evidence="4" id="KW-1133">Transmembrane helix</keyword>